<dbReference type="OrthoDB" id="10541151at2759"/>
<dbReference type="AlphaFoldDB" id="A0A0C9WWG1"/>
<proteinExistence type="predicted"/>
<reference evidence="2" key="2">
    <citation type="submission" date="2015-01" db="EMBL/GenBank/DDBJ databases">
        <title>Evolutionary Origins and Diversification of the Mycorrhizal Mutualists.</title>
        <authorList>
            <consortium name="DOE Joint Genome Institute"/>
            <consortium name="Mycorrhizal Genomics Consortium"/>
            <person name="Kohler A."/>
            <person name="Kuo A."/>
            <person name="Nagy L.G."/>
            <person name="Floudas D."/>
            <person name="Copeland A."/>
            <person name="Barry K.W."/>
            <person name="Cichocki N."/>
            <person name="Veneault-Fourrey C."/>
            <person name="LaButti K."/>
            <person name="Lindquist E.A."/>
            <person name="Lipzen A."/>
            <person name="Lundell T."/>
            <person name="Morin E."/>
            <person name="Murat C."/>
            <person name="Riley R."/>
            <person name="Ohm R."/>
            <person name="Sun H."/>
            <person name="Tunlid A."/>
            <person name="Henrissat B."/>
            <person name="Grigoriev I.V."/>
            <person name="Hibbett D.S."/>
            <person name="Martin F."/>
        </authorList>
    </citation>
    <scope>NUCLEOTIDE SEQUENCE [LARGE SCALE GENOMIC DNA]</scope>
    <source>
        <strain evidence="2">LaAM-08-1</strain>
    </source>
</reference>
<evidence type="ECO:0000313" key="1">
    <source>
        <dbReference type="EMBL" id="KIJ93158.1"/>
    </source>
</evidence>
<dbReference type="Proteomes" id="UP000054477">
    <property type="component" value="Unassembled WGS sequence"/>
</dbReference>
<keyword evidence="2" id="KW-1185">Reference proteome</keyword>
<organism evidence="1 2">
    <name type="scientific">Laccaria amethystina LaAM-08-1</name>
    <dbReference type="NCBI Taxonomy" id="1095629"/>
    <lineage>
        <taxon>Eukaryota</taxon>
        <taxon>Fungi</taxon>
        <taxon>Dikarya</taxon>
        <taxon>Basidiomycota</taxon>
        <taxon>Agaricomycotina</taxon>
        <taxon>Agaricomycetes</taxon>
        <taxon>Agaricomycetidae</taxon>
        <taxon>Agaricales</taxon>
        <taxon>Agaricineae</taxon>
        <taxon>Hydnangiaceae</taxon>
        <taxon>Laccaria</taxon>
    </lineage>
</organism>
<dbReference type="EMBL" id="KN838861">
    <property type="protein sequence ID" value="KIJ93158.1"/>
    <property type="molecule type" value="Genomic_DNA"/>
</dbReference>
<gene>
    <name evidence="1" type="ORF">K443DRAFT_112491</name>
</gene>
<reference evidence="1 2" key="1">
    <citation type="submission" date="2014-04" db="EMBL/GenBank/DDBJ databases">
        <authorList>
            <consortium name="DOE Joint Genome Institute"/>
            <person name="Kuo A."/>
            <person name="Kohler A."/>
            <person name="Nagy L.G."/>
            <person name="Floudas D."/>
            <person name="Copeland A."/>
            <person name="Barry K.W."/>
            <person name="Cichocki N."/>
            <person name="Veneault-Fourrey C."/>
            <person name="LaButti K."/>
            <person name="Lindquist E.A."/>
            <person name="Lipzen A."/>
            <person name="Lundell T."/>
            <person name="Morin E."/>
            <person name="Murat C."/>
            <person name="Sun H."/>
            <person name="Tunlid A."/>
            <person name="Henrissat B."/>
            <person name="Grigoriev I.V."/>
            <person name="Hibbett D.S."/>
            <person name="Martin F."/>
            <person name="Nordberg H.P."/>
            <person name="Cantor M.N."/>
            <person name="Hua S.X."/>
        </authorList>
    </citation>
    <scope>NUCLEOTIDE SEQUENCE [LARGE SCALE GENOMIC DNA]</scope>
    <source>
        <strain evidence="1 2">LaAM-08-1</strain>
    </source>
</reference>
<protein>
    <submittedName>
        <fullName evidence="1">Uncharacterized protein</fullName>
    </submittedName>
</protein>
<dbReference type="HOGENOM" id="CLU_3143298_0_0_1"/>
<feature type="non-terminal residue" evidence="1">
    <location>
        <position position="1"/>
    </location>
</feature>
<sequence>LKGQKRQEVCVSGLFKSIFMLLEGTKETRGARFSVPEICHIFWFGSQFL</sequence>
<name>A0A0C9WWG1_9AGAR</name>
<accession>A0A0C9WWG1</accession>
<evidence type="ECO:0000313" key="2">
    <source>
        <dbReference type="Proteomes" id="UP000054477"/>
    </source>
</evidence>